<dbReference type="Proteomes" id="UP000239872">
    <property type="component" value="Unassembled WGS sequence"/>
</dbReference>
<protein>
    <submittedName>
        <fullName evidence="1">DUF885 domain-containing protein</fullName>
    </submittedName>
</protein>
<proteinExistence type="predicted"/>
<comment type="caution">
    <text evidence="1">The sequence shown here is derived from an EMBL/GenBank/DDBJ whole genome shotgun (WGS) entry which is preliminary data.</text>
</comment>
<dbReference type="EMBL" id="PPSL01000004">
    <property type="protein sequence ID" value="PQJ10138.1"/>
    <property type="molecule type" value="Genomic_DNA"/>
</dbReference>
<dbReference type="InterPro" id="IPR010281">
    <property type="entry name" value="DUF885"/>
</dbReference>
<dbReference type="Pfam" id="PF05960">
    <property type="entry name" value="DUF885"/>
    <property type="match status" value="1"/>
</dbReference>
<organism evidence="1 2">
    <name type="scientific">Flavipsychrobacter stenotrophus</name>
    <dbReference type="NCBI Taxonomy" id="2077091"/>
    <lineage>
        <taxon>Bacteria</taxon>
        <taxon>Pseudomonadati</taxon>
        <taxon>Bacteroidota</taxon>
        <taxon>Chitinophagia</taxon>
        <taxon>Chitinophagales</taxon>
        <taxon>Chitinophagaceae</taxon>
        <taxon>Flavipsychrobacter</taxon>
    </lineage>
</organism>
<dbReference type="PROSITE" id="PS51257">
    <property type="entry name" value="PROKAR_LIPOPROTEIN"/>
    <property type="match status" value="1"/>
</dbReference>
<dbReference type="PANTHER" id="PTHR33361">
    <property type="entry name" value="GLR0591 PROTEIN"/>
    <property type="match status" value="1"/>
</dbReference>
<dbReference type="PANTHER" id="PTHR33361:SF16">
    <property type="entry name" value="DUF885 DOMAIN-CONTAINING PROTEIN"/>
    <property type="match status" value="1"/>
</dbReference>
<dbReference type="OrthoDB" id="9760040at2"/>
<reference evidence="1 2" key="1">
    <citation type="submission" date="2018-01" db="EMBL/GenBank/DDBJ databases">
        <title>A novel member of the phylum Bacteroidetes isolated from glacier ice.</title>
        <authorList>
            <person name="Liu Q."/>
            <person name="Xin Y.-H."/>
        </authorList>
    </citation>
    <scope>NUCLEOTIDE SEQUENCE [LARGE SCALE GENOMIC DNA]</scope>
    <source>
        <strain evidence="1 2">RB1R16</strain>
    </source>
</reference>
<accession>A0A2S7STS8</accession>
<gene>
    <name evidence="1" type="ORF">CJD36_015690</name>
</gene>
<dbReference type="RefSeq" id="WP_105040146.1">
    <property type="nucleotide sequence ID" value="NZ_PPSL01000004.1"/>
</dbReference>
<sequence length="592" mass="67014">MKKVILAFAMAGMFAACKNGEHKHTGEGKGKELASLLDKYWQEHLQMFPTEATSNGDNRYNDRLTITIAESFRDSLGRFYKRYLNEIGNIDSTQLQGQDLMSYRLFKYEMAMGIEGLKYPTHLMPITQFWAFTLELPQLGSGTGNQPFKTVKDYDDWIKRLSAFPAWTDTAIYNMRKGIATGWVLPKSLVVKILPQLKAVVVKNDTASIFYGPLKNFPEGFSVADKERLTKAYVQAIDSIVNPSYTKLAVFFEKEYLPKSRTTSGLGSLQGGNEYYNYCIKNWTTTNLTADSIYKIGESEVARLEGEMNKVKDAVGFKGDMQAFFKYIDKDSKFCPFTTPQQVLDSFWAIKKIEDPQLKKLFNNTPKTQFTIRQTEAFRAASASAEYNQGSEDGARPGIFYVPILDAKKFNATGMATLFLHEAIPGHHYQVSLQQESKGLPAFRRFIWYGAYGEGWAHYCETLGKGLGLYDDPYQYMGHLGDAMHRAIRLIVDVGIHYKGMSREDAIKYMMAHELISEHDATAEIERYMAIPGQALSYKIGQMAISGERKHYEETLGAKFNIASFHDEVLKDGGVPLNILHEKLEAWAKGIK</sequence>
<evidence type="ECO:0000313" key="1">
    <source>
        <dbReference type="EMBL" id="PQJ10138.1"/>
    </source>
</evidence>
<dbReference type="AlphaFoldDB" id="A0A2S7STS8"/>
<name>A0A2S7STS8_9BACT</name>
<evidence type="ECO:0000313" key="2">
    <source>
        <dbReference type="Proteomes" id="UP000239872"/>
    </source>
</evidence>
<keyword evidence="2" id="KW-1185">Reference proteome</keyword>